<feature type="region of interest" description="Disordered" evidence="1">
    <location>
        <begin position="334"/>
        <end position="354"/>
    </location>
</feature>
<evidence type="ECO:0000313" key="2">
    <source>
        <dbReference type="EMBL" id="KFG30122.1"/>
    </source>
</evidence>
<feature type="region of interest" description="Disordered" evidence="1">
    <location>
        <begin position="390"/>
        <end position="415"/>
    </location>
</feature>
<feature type="region of interest" description="Disordered" evidence="1">
    <location>
        <begin position="193"/>
        <end position="240"/>
    </location>
</feature>
<evidence type="ECO:0000313" key="3">
    <source>
        <dbReference type="Proteomes" id="UP000028828"/>
    </source>
</evidence>
<feature type="region of interest" description="Disordered" evidence="1">
    <location>
        <begin position="1"/>
        <end position="41"/>
    </location>
</feature>
<protein>
    <submittedName>
        <fullName evidence="2">Uncharacterized protein</fullName>
    </submittedName>
</protein>
<sequence length="872" mass="94695">MATALSSETLPVDPLAGSSSPKAKVSTVASPRASPQETKSITLGSSVAISLPGVDGEEDDLLRGIGETATTVFKDVSSWVSGHLREAIVPAVRSFSVVQKFDALLFPPFETGNASATVAGHQHVSNPHSRSSFPVKYDDSTADMPVFQGELACLTPRRLAASGSCLASDSMRFNNATRVSSCIAVALNTDRTSQQRRLHGESSLPSVPRLGSTSVKSSSFINSRKDIAPHRSPPGGFDTPRSLVGVDTGGSGEWSFKLDGLFSSFISFFDGDDGDIHPRSPRSFPGQPPSYDCFAMSHRPSNSNAFYSHDPNLEASTGRNQSFSSVSRGEMTVRTGKTHRPYQTPSQTAFPVPGIAKRMGASDGIFGNGGFQARKHSSVLSSNTICTTADTRTASNPESPVISPRNLEEPADGTVKPQTWLESSASRTLSCVTRSHIELSLQVLHNVGKVVCSTVVSGQARLRCPGFNMLHLRIPLYDPYNQVISVAFSVRMSHSHVKVLQMLDRDQHSRDPLSVDNDHAFGRDADTAGRRLSLLKQLDWHRRTDEDRKKDTCVMHFRVDIPISEVKGEGSPAWTCLTGDRPIAGVTTNELFSRLINGAESNVFQPRLQFSLKKVMTGILSIPAEPNGTPEQHVYVGQFDDLIDISVANALTGQSHLLAQKKNITRLSQGKYNIDGYDCTIFLQPSRLSGFPSDRAGLETTRDDETDETDSLSQTKHPIVVEGGAQQPLLDYLRGSLDNIVWEGQNALSAIEMVDPQLLPTFHGTPIPWEAKVDRRVAMALACHRAAVREQVATELLQLQGKKSPPLIYARHLQPVLVRLAADTAPVRVTYTWGDEYSDIQLVVIEEEFGPPTKTGDSLSVATTQEDVTSVN</sequence>
<gene>
    <name evidence="2" type="ORF">TGP89_297870</name>
</gene>
<proteinExistence type="predicted"/>
<feature type="compositionally biased region" description="Polar residues" evidence="1">
    <location>
        <begin position="17"/>
        <end position="41"/>
    </location>
</feature>
<name>A0A086JDA4_TOXGO</name>
<dbReference type="OrthoDB" id="329742at2759"/>
<dbReference type="EMBL" id="AEYI02002097">
    <property type="protein sequence ID" value="KFG30122.1"/>
    <property type="molecule type" value="Genomic_DNA"/>
</dbReference>
<accession>A0A086JDA4</accession>
<organism evidence="2 3">
    <name type="scientific">Toxoplasma gondii p89</name>
    <dbReference type="NCBI Taxonomy" id="943119"/>
    <lineage>
        <taxon>Eukaryota</taxon>
        <taxon>Sar</taxon>
        <taxon>Alveolata</taxon>
        <taxon>Apicomplexa</taxon>
        <taxon>Conoidasida</taxon>
        <taxon>Coccidia</taxon>
        <taxon>Eucoccidiorida</taxon>
        <taxon>Eimeriorina</taxon>
        <taxon>Sarcocystidae</taxon>
        <taxon>Toxoplasma</taxon>
    </lineage>
</organism>
<comment type="caution">
    <text evidence="2">The sequence shown here is derived from an EMBL/GenBank/DDBJ whole genome shotgun (WGS) entry which is preliminary data.</text>
</comment>
<dbReference type="VEuPathDB" id="ToxoDB:TGP89_297870"/>
<feature type="compositionally biased region" description="Polar residues" evidence="1">
    <location>
        <begin position="211"/>
        <end position="222"/>
    </location>
</feature>
<feature type="region of interest" description="Disordered" evidence="1">
    <location>
        <begin position="692"/>
        <end position="713"/>
    </location>
</feature>
<dbReference type="AlphaFoldDB" id="A0A086JDA4"/>
<reference evidence="2 3" key="1">
    <citation type="submission" date="2014-03" db="EMBL/GenBank/DDBJ databases">
        <authorList>
            <person name="Sibley D."/>
            <person name="Venepally P."/>
            <person name="Karamycheva S."/>
            <person name="Hadjithomas M."/>
            <person name="Khan A."/>
            <person name="Brunk B."/>
            <person name="Roos D."/>
            <person name="Caler E."/>
            <person name="Lorenzi H."/>
        </authorList>
    </citation>
    <scope>NUCLEOTIDE SEQUENCE [LARGE SCALE GENOMIC DNA]</scope>
    <source>
        <strain evidence="3">p89</strain>
    </source>
</reference>
<dbReference type="Proteomes" id="UP000028828">
    <property type="component" value="Unassembled WGS sequence"/>
</dbReference>
<evidence type="ECO:0000256" key="1">
    <source>
        <dbReference type="SAM" id="MobiDB-lite"/>
    </source>
</evidence>